<keyword evidence="2" id="KW-1185">Reference proteome</keyword>
<gene>
    <name evidence="1" type="ORF">EVAR_29122_1</name>
</gene>
<comment type="caution">
    <text evidence="1">The sequence shown here is derived from an EMBL/GenBank/DDBJ whole genome shotgun (WGS) entry which is preliminary data.</text>
</comment>
<accession>A0A4C1VB51</accession>
<sequence>MYMRWLAGTAACTETSERVCRAKNITIFRIVPTGEPPTAGIPDNVELKKVRNNASMFPELEDIIAQTDKFWDLPARSLRLFLFVNSFVSYKSEQWSSNMNDGGQVRGNS</sequence>
<reference evidence="1 2" key="1">
    <citation type="journal article" date="2019" name="Commun. Biol.">
        <title>The bagworm genome reveals a unique fibroin gene that provides high tensile strength.</title>
        <authorList>
            <person name="Kono N."/>
            <person name="Nakamura H."/>
            <person name="Ohtoshi R."/>
            <person name="Tomita M."/>
            <person name="Numata K."/>
            <person name="Arakawa K."/>
        </authorList>
    </citation>
    <scope>NUCLEOTIDE SEQUENCE [LARGE SCALE GENOMIC DNA]</scope>
</reference>
<evidence type="ECO:0000313" key="2">
    <source>
        <dbReference type="Proteomes" id="UP000299102"/>
    </source>
</evidence>
<dbReference type="Proteomes" id="UP000299102">
    <property type="component" value="Unassembled WGS sequence"/>
</dbReference>
<name>A0A4C1VB51_EUMVA</name>
<proteinExistence type="predicted"/>
<organism evidence="1 2">
    <name type="scientific">Eumeta variegata</name>
    <name type="common">Bagworm moth</name>
    <name type="synonym">Eumeta japonica</name>
    <dbReference type="NCBI Taxonomy" id="151549"/>
    <lineage>
        <taxon>Eukaryota</taxon>
        <taxon>Metazoa</taxon>
        <taxon>Ecdysozoa</taxon>
        <taxon>Arthropoda</taxon>
        <taxon>Hexapoda</taxon>
        <taxon>Insecta</taxon>
        <taxon>Pterygota</taxon>
        <taxon>Neoptera</taxon>
        <taxon>Endopterygota</taxon>
        <taxon>Lepidoptera</taxon>
        <taxon>Glossata</taxon>
        <taxon>Ditrysia</taxon>
        <taxon>Tineoidea</taxon>
        <taxon>Psychidae</taxon>
        <taxon>Oiketicinae</taxon>
        <taxon>Eumeta</taxon>
    </lineage>
</organism>
<evidence type="ECO:0000313" key="1">
    <source>
        <dbReference type="EMBL" id="GBP35996.1"/>
    </source>
</evidence>
<dbReference type="AlphaFoldDB" id="A0A4C1VB51"/>
<dbReference type="EMBL" id="BGZK01000313">
    <property type="protein sequence ID" value="GBP35996.1"/>
    <property type="molecule type" value="Genomic_DNA"/>
</dbReference>
<protein>
    <submittedName>
        <fullName evidence="1">Uncharacterized protein</fullName>
    </submittedName>
</protein>